<evidence type="ECO:0000256" key="4">
    <source>
        <dbReference type="ARBA" id="ARBA00022989"/>
    </source>
</evidence>
<dbReference type="NCBIfam" id="TIGR00374">
    <property type="entry name" value="flippase-like domain"/>
    <property type="match status" value="1"/>
</dbReference>
<proteinExistence type="predicted"/>
<sequence length="338" mass="36689">MQNKAVSQSNEPVQAQDSPDNSSFSYQRVIRSILLLTLAGVVFYAGATIAGDYTAISQALAGFPAQSLALVLVLVLVGWFLRGWRFHYYLRSNHADVPFAYSLASFLAGFALTATPGKLGEAVKGVFLKQDYGVPVTQVMGIVMMERLMDLAGVLLLASFSVFLFKGWEHLFFLCAAAIVVGGAFLCMESLYKPVLERLAKLPVLSRICDKILIILETGRSLMTVRIFIVGLVVSTISWGMESLSLYVIFQGFQLKSTLLEANFAYCISTLAGALTMLPGGVVTTEGTMVGVLHYMGITYSQGLPAVLLIRLCTLWFAVAVGAGFMALLMARNSRSKK</sequence>
<dbReference type="STRING" id="706587.Desti_3765"/>
<accession>I4CA18</accession>
<dbReference type="Proteomes" id="UP000006055">
    <property type="component" value="Chromosome"/>
</dbReference>
<evidence type="ECO:0000256" key="1">
    <source>
        <dbReference type="ARBA" id="ARBA00004651"/>
    </source>
</evidence>
<dbReference type="HOGENOM" id="CLU_075280_0_0_7"/>
<comment type="subcellular location">
    <subcellularLocation>
        <location evidence="1">Cell membrane</location>
        <topology evidence="1">Multi-pass membrane protein</topology>
    </subcellularLocation>
</comment>
<evidence type="ECO:0000256" key="5">
    <source>
        <dbReference type="ARBA" id="ARBA00023136"/>
    </source>
</evidence>
<evidence type="ECO:0000256" key="6">
    <source>
        <dbReference type="SAM" id="MobiDB-lite"/>
    </source>
</evidence>
<feature type="transmembrane region" description="Helical" evidence="7">
    <location>
        <begin position="63"/>
        <end position="81"/>
    </location>
</feature>
<dbReference type="PATRIC" id="fig|706587.4.peg.4276"/>
<evidence type="ECO:0000313" key="9">
    <source>
        <dbReference type="Proteomes" id="UP000006055"/>
    </source>
</evidence>
<name>I4CA18_DESTA</name>
<dbReference type="PANTHER" id="PTHR39087">
    <property type="entry name" value="UPF0104 MEMBRANE PROTEIN MJ1595"/>
    <property type="match status" value="1"/>
</dbReference>
<keyword evidence="2" id="KW-1003">Cell membrane</keyword>
<reference evidence="9" key="1">
    <citation type="submission" date="2012-06" db="EMBL/GenBank/DDBJ databases">
        <title>Complete sequence of chromosome of Desulfomonile tiedjei DSM 6799.</title>
        <authorList>
            <person name="Lucas S."/>
            <person name="Copeland A."/>
            <person name="Lapidus A."/>
            <person name="Glavina del Rio T."/>
            <person name="Dalin E."/>
            <person name="Tice H."/>
            <person name="Bruce D."/>
            <person name="Goodwin L."/>
            <person name="Pitluck S."/>
            <person name="Peters L."/>
            <person name="Ovchinnikova G."/>
            <person name="Zeytun A."/>
            <person name="Lu M."/>
            <person name="Kyrpides N."/>
            <person name="Mavromatis K."/>
            <person name="Ivanova N."/>
            <person name="Brettin T."/>
            <person name="Detter J.C."/>
            <person name="Han C."/>
            <person name="Larimer F."/>
            <person name="Land M."/>
            <person name="Hauser L."/>
            <person name="Markowitz V."/>
            <person name="Cheng J.-F."/>
            <person name="Hugenholtz P."/>
            <person name="Woyke T."/>
            <person name="Wu D."/>
            <person name="Spring S."/>
            <person name="Schroeder M."/>
            <person name="Brambilla E."/>
            <person name="Klenk H.-P."/>
            <person name="Eisen J.A."/>
        </authorList>
    </citation>
    <scope>NUCLEOTIDE SEQUENCE [LARGE SCALE GENOMIC DNA]</scope>
    <source>
        <strain evidence="9">ATCC 49306 / DSM 6799 / DCB-1</strain>
    </source>
</reference>
<dbReference type="eggNOG" id="COG0392">
    <property type="taxonomic scope" value="Bacteria"/>
</dbReference>
<dbReference type="OrthoDB" id="9799911at2"/>
<evidence type="ECO:0000256" key="3">
    <source>
        <dbReference type="ARBA" id="ARBA00022692"/>
    </source>
</evidence>
<dbReference type="Pfam" id="PF03706">
    <property type="entry name" value="LPG_synthase_TM"/>
    <property type="match status" value="1"/>
</dbReference>
<keyword evidence="5 7" id="KW-0472">Membrane</keyword>
<gene>
    <name evidence="8" type="ordered locus">Desti_3765</name>
</gene>
<keyword evidence="3 7" id="KW-0812">Transmembrane</keyword>
<feature type="transmembrane region" description="Helical" evidence="7">
    <location>
        <begin position="33"/>
        <end position="51"/>
    </location>
</feature>
<dbReference type="GO" id="GO:0005886">
    <property type="term" value="C:plasma membrane"/>
    <property type="evidence" value="ECO:0007669"/>
    <property type="project" value="UniProtKB-SubCell"/>
</dbReference>
<feature type="transmembrane region" description="Helical" evidence="7">
    <location>
        <begin position="148"/>
        <end position="165"/>
    </location>
</feature>
<keyword evidence="4 7" id="KW-1133">Transmembrane helix</keyword>
<dbReference type="PANTHER" id="PTHR39087:SF2">
    <property type="entry name" value="UPF0104 MEMBRANE PROTEIN MJ1595"/>
    <property type="match status" value="1"/>
</dbReference>
<dbReference type="RefSeq" id="WP_014811535.1">
    <property type="nucleotide sequence ID" value="NC_018025.1"/>
</dbReference>
<feature type="region of interest" description="Disordered" evidence="6">
    <location>
        <begin position="1"/>
        <end position="22"/>
    </location>
</feature>
<dbReference type="AlphaFoldDB" id="I4CA18"/>
<organism evidence="8 9">
    <name type="scientific">Desulfomonile tiedjei (strain ATCC 49306 / DSM 6799 / DCB-1)</name>
    <dbReference type="NCBI Taxonomy" id="706587"/>
    <lineage>
        <taxon>Bacteria</taxon>
        <taxon>Pseudomonadati</taxon>
        <taxon>Thermodesulfobacteriota</taxon>
        <taxon>Desulfomonilia</taxon>
        <taxon>Desulfomonilales</taxon>
        <taxon>Desulfomonilaceae</taxon>
        <taxon>Desulfomonile</taxon>
    </lineage>
</organism>
<evidence type="ECO:0008006" key="10">
    <source>
        <dbReference type="Google" id="ProtNLM"/>
    </source>
</evidence>
<evidence type="ECO:0000256" key="7">
    <source>
        <dbReference type="SAM" id="Phobius"/>
    </source>
</evidence>
<dbReference type="EMBL" id="CP003360">
    <property type="protein sequence ID" value="AFM26409.1"/>
    <property type="molecule type" value="Genomic_DNA"/>
</dbReference>
<keyword evidence="9" id="KW-1185">Reference proteome</keyword>
<feature type="transmembrane region" description="Helical" evidence="7">
    <location>
        <begin position="308"/>
        <end position="331"/>
    </location>
</feature>
<protein>
    <recommendedName>
        <fullName evidence="10">Integral membrane protein</fullName>
    </recommendedName>
</protein>
<dbReference type="InterPro" id="IPR022791">
    <property type="entry name" value="L-PG_synthase/AglD"/>
</dbReference>
<evidence type="ECO:0000313" key="8">
    <source>
        <dbReference type="EMBL" id="AFM26409.1"/>
    </source>
</evidence>
<feature type="transmembrane region" description="Helical" evidence="7">
    <location>
        <begin position="227"/>
        <end position="250"/>
    </location>
</feature>
<dbReference type="KEGG" id="dti:Desti_3765"/>
<feature type="transmembrane region" description="Helical" evidence="7">
    <location>
        <begin position="171"/>
        <end position="192"/>
    </location>
</feature>
<evidence type="ECO:0000256" key="2">
    <source>
        <dbReference type="ARBA" id="ARBA00022475"/>
    </source>
</evidence>